<dbReference type="FunFam" id="3.40.630.10:FF:000101">
    <property type="entry name" value="N-acetylated alpha-linked acidic dipeptidase like 1"/>
    <property type="match status" value="1"/>
</dbReference>
<dbReference type="InterPro" id="IPR007484">
    <property type="entry name" value="Peptidase_M28"/>
</dbReference>
<dbReference type="PANTHER" id="PTHR10404">
    <property type="entry name" value="N-ACETYLATED-ALPHA-LINKED ACIDIC DIPEPTIDASE"/>
    <property type="match status" value="1"/>
</dbReference>
<dbReference type="InterPro" id="IPR039373">
    <property type="entry name" value="Peptidase_M28B"/>
</dbReference>
<evidence type="ECO:0000259" key="2">
    <source>
        <dbReference type="Pfam" id="PF04389"/>
    </source>
</evidence>
<keyword evidence="4" id="KW-1185">Reference proteome</keyword>
<reference evidence="4" key="1">
    <citation type="submission" date="2022-10" db="EMBL/GenBank/DDBJ databases">
        <title>Genome assembly of Pristionchus species.</title>
        <authorList>
            <person name="Yoshida K."/>
            <person name="Sommer R.J."/>
        </authorList>
    </citation>
    <scope>NUCLEOTIDE SEQUENCE [LARGE SCALE GENOMIC DNA]</scope>
    <source>
        <strain evidence="4">RS5460</strain>
    </source>
</reference>
<feature type="non-terminal residue" evidence="3">
    <location>
        <position position="1"/>
    </location>
</feature>
<dbReference type="Proteomes" id="UP001328107">
    <property type="component" value="Unassembled WGS sequence"/>
</dbReference>
<protein>
    <recommendedName>
        <fullName evidence="2">Peptidase M28 domain-containing protein</fullName>
    </recommendedName>
</protein>
<evidence type="ECO:0000313" key="4">
    <source>
        <dbReference type="Proteomes" id="UP001328107"/>
    </source>
</evidence>
<dbReference type="AlphaFoldDB" id="A0AAN5D858"/>
<dbReference type="Pfam" id="PF04389">
    <property type="entry name" value="Peptidase_M28"/>
    <property type="match status" value="1"/>
</dbReference>
<comment type="caution">
    <text evidence="3">The sequence shown here is derived from an EMBL/GenBank/DDBJ whole genome shotgun (WGS) entry which is preliminary data.</text>
</comment>
<evidence type="ECO:0000313" key="3">
    <source>
        <dbReference type="EMBL" id="GMR57415.1"/>
    </source>
</evidence>
<proteinExistence type="inferred from homology"/>
<dbReference type="PANTHER" id="PTHR10404:SF77">
    <property type="entry name" value="GLUTAMATE CARBOXYPEPTIDASE 2 HOMOLOG"/>
    <property type="match status" value="1"/>
</dbReference>
<dbReference type="EMBL" id="BTRK01000006">
    <property type="protein sequence ID" value="GMR57415.1"/>
    <property type="molecule type" value="Genomic_DNA"/>
</dbReference>
<dbReference type="Gene3D" id="3.40.630.10">
    <property type="entry name" value="Zn peptidases"/>
    <property type="match status" value="1"/>
</dbReference>
<organism evidence="3 4">
    <name type="scientific">Pristionchus mayeri</name>
    <dbReference type="NCBI Taxonomy" id="1317129"/>
    <lineage>
        <taxon>Eukaryota</taxon>
        <taxon>Metazoa</taxon>
        <taxon>Ecdysozoa</taxon>
        <taxon>Nematoda</taxon>
        <taxon>Chromadorea</taxon>
        <taxon>Rhabditida</taxon>
        <taxon>Rhabditina</taxon>
        <taxon>Diplogasteromorpha</taxon>
        <taxon>Diplogasteroidea</taxon>
        <taxon>Neodiplogasteridae</taxon>
        <taxon>Pristionchus</taxon>
    </lineage>
</organism>
<evidence type="ECO:0000256" key="1">
    <source>
        <dbReference type="ARBA" id="ARBA00005634"/>
    </source>
</evidence>
<feature type="domain" description="Peptidase M28" evidence="2">
    <location>
        <begin position="5"/>
        <end position="104"/>
    </location>
</feature>
<comment type="similarity">
    <text evidence="1">Belongs to the peptidase M28 family. M28B subfamily.</text>
</comment>
<dbReference type="GO" id="GO:0004180">
    <property type="term" value="F:carboxypeptidase activity"/>
    <property type="evidence" value="ECO:0007669"/>
    <property type="project" value="TreeGrafter"/>
</dbReference>
<name>A0AAN5D858_9BILA</name>
<sequence>RHIHNVVGYIPGNRLEKSILQSGNHFDAWVYGSIDPNSGTAVLAEVARAMVETMKTTGWRPARSIVITAWDAEEHGLIGSTEYVEEFVQQLGSRAVAYVNMDCFDGNFSLDVDTIPSLRDLAVNVAKLIPNHVEDEVKVGRKTLRHLGTKRQIRQRRSPRNGHSCGQHGLCSLPYLCSVPVIGFGMVNAT</sequence>
<dbReference type="SUPFAM" id="SSF53187">
    <property type="entry name" value="Zn-dependent exopeptidases"/>
    <property type="match status" value="1"/>
</dbReference>
<accession>A0AAN5D858</accession>
<gene>
    <name evidence="3" type="ORF">PMAYCL1PPCAC_27610</name>
</gene>
<feature type="non-terminal residue" evidence="3">
    <location>
        <position position="190"/>
    </location>
</feature>